<evidence type="ECO:0000256" key="15">
    <source>
        <dbReference type="RuleBase" id="RU000488"/>
    </source>
</evidence>
<keyword evidence="3 15" id="KW-0813">Transport</keyword>
<evidence type="ECO:0000313" key="16">
    <source>
        <dbReference type="EMBL" id="JAC33658.1"/>
    </source>
</evidence>
<dbReference type="InterPro" id="IPR044712">
    <property type="entry name" value="SLC25A32-like"/>
</dbReference>
<keyword evidence="8" id="KW-0496">Mitochondrion</keyword>
<dbReference type="PROSITE" id="PS50920">
    <property type="entry name" value="SOLCAR"/>
    <property type="match status" value="3"/>
</dbReference>
<evidence type="ECO:0000256" key="10">
    <source>
        <dbReference type="ARBA" id="ARBA00050907"/>
    </source>
</evidence>
<dbReference type="EMBL" id="GBBM01001760">
    <property type="protein sequence ID" value="JAC33658.1"/>
    <property type="molecule type" value="mRNA"/>
</dbReference>
<evidence type="ECO:0000256" key="5">
    <source>
        <dbReference type="ARBA" id="ARBA00022737"/>
    </source>
</evidence>
<feature type="repeat" description="Solcar" evidence="14">
    <location>
        <begin position="124"/>
        <end position="217"/>
    </location>
</feature>
<dbReference type="InterPro" id="IPR023395">
    <property type="entry name" value="MCP_dom_sf"/>
</dbReference>
<evidence type="ECO:0000256" key="6">
    <source>
        <dbReference type="ARBA" id="ARBA00022792"/>
    </source>
</evidence>
<dbReference type="GO" id="GO:0015215">
    <property type="term" value="F:nucleotide transmembrane transporter activity"/>
    <property type="evidence" value="ECO:0007669"/>
    <property type="project" value="UniProtKB-ARBA"/>
</dbReference>
<comment type="catalytic activity">
    <reaction evidence="10">
        <text>FAD(in) = FAD(out)</text>
        <dbReference type="Rhea" id="RHEA:76535"/>
        <dbReference type="ChEBI" id="CHEBI:57692"/>
    </reaction>
</comment>
<dbReference type="FunFam" id="1.50.40.10:FF:000025">
    <property type="entry name" value="mitochondrial folate transporter/carrier"/>
    <property type="match status" value="1"/>
</dbReference>
<name>A0A023GKN2_AMBTT</name>
<sequence length="319" mass="36326">MKESTAANHDRRWRTSSYSLVMPQVRYEHFLAGISGGVTSTLVLHPLDLLKIRLAVNDGQLKSRPQYRGILNAVSTIIREEGIRGLYRGVAPNCWGAGTSWGLYFLFYNSIKTWMLDGSADKQLGPGRHMMAAAESGLLTLVITNPITMVKTRMCLQYADHHMDLPATRRYSGMLDAFHKVYKYEGVTGLYRGFVPGMFNVSHGALQFMVYEEMKKAYSIRFNISPQAKLGTFEYLTFAALSKLLSASVTYPYQLMRARLQDQHQNYEGLKEVVTKTWRYEGLRGFYKGVTAYFLHVTPNICIVFLMYEKLAPVPEHRS</sequence>
<organism evidence="16">
    <name type="scientific">Amblyomma triste</name>
    <name type="common">Neotropical tick</name>
    <dbReference type="NCBI Taxonomy" id="251400"/>
    <lineage>
        <taxon>Eukaryota</taxon>
        <taxon>Metazoa</taxon>
        <taxon>Ecdysozoa</taxon>
        <taxon>Arthropoda</taxon>
        <taxon>Chelicerata</taxon>
        <taxon>Arachnida</taxon>
        <taxon>Acari</taxon>
        <taxon>Parasitiformes</taxon>
        <taxon>Ixodida</taxon>
        <taxon>Ixodoidea</taxon>
        <taxon>Ixodidae</taxon>
        <taxon>Amblyomminae</taxon>
        <taxon>Amblyomma</taxon>
    </lineage>
</organism>
<keyword evidence="7" id="KW-1133">Transmembrane helix</keyword>
<dbReference type="InterPro" id="IPR002067">
    <property type="entry name" value="MCP"/>
</dbReference>
<evidence type="ECO:0000256" key="1">
    <source>
        <dbReference type="ARBA" id="ARBA00004448"/>
    </source>
</evidence>
<dbReference type="PANTHER" id="PTHR45683">
    <property type="entry name" value="MITOCHONDRIAL NICOTINAMIDE ADENINE DINUCLEOTIDE TRANSPORTER 1-RELATED-RELATED"/>
    <property type="match status" value="1"/>
</dbReference>
<evidence type="ECO:0000256" key="12">
    <source>
        <dbReference type="ARBA" id="ARBA00070508"/>
    </source>
</evidence>
<evidence type="ECO:0000256" key="7">
    <source>
        <dbReference type="ARBA" id="ARBA00022989"/>
    </source>
</evidence>
<evidence type="ECO:0000256" key="14">
    <source>
        <dbReference type="PROSITE-ProRule" id="PRU00282"/>
    </source>
</evidence>
<evidence type="ECO:0000256" key="3">
    <source>
        <dbReference type="ARBA" id="ARBA00022448"/>
    </source>
</evidence>
<dbReference type="PRINTS" id="PR00784">
    <property type="entry name" value="MTUNCOUPLING"/>
</dbReference>
<comment type="similarity">
    <text evidence="2 15">Belongs to the mitochondrial carrier (TC 2.A.29) family.</text>
</comment>
<evidence type="ECO:0000256" key="9">
    <source>
        <dbReference type="ARBA" id="ARBA00023136"/>
    </source>
</evidence>
<dbReference type="AlphaFoldDB" id="A0A023GKN2"/>
<dbReference type="Gene3D" id="1.50.40.10">
    <property type="entry name" value="Mitochondrial carrier domain"/>
    <property type="match status" value="1"/>
</dbReference>
<keyword evidence="9 14" id="KW-0472">Membrane</keyword>
<dbReference type="GO" id="GO:0015711">
    <property type="term" value="P:organic anion transport"/>
    <property type="evidence" value="ECO:0007669"/>
    <property type="project" value="UniProtKB-ARBA"/>
</dbReference>
<evidence type="ECO:0000256" key="2">
    <source>
        <dbReference type="ARBA" id="ARBA00006375"/>
    </source>
</evidence>
<proteinExistence type="evidence at transcript level"/>
<keyword evidence="6" id="KW-0999">Mitochondrion inner membrane</keyword>
<keyword evidence="4 14" id="KW-0812">Transmembrane</keyword>
<keyword evidence="5" id="KW-0677">Repeat</keyword>
<accession>A0A023GKN2</accession>
<evidence type="ECO:0000256" key="11">
    <source>
        <dbReference type="ARBA" id="ARBA00058619"/>
    </source>
</evidence>
<feature type="repeat" description="Solcar" evidence="14">
    <location>
        <begin position="230"/>
        <end position="314"/>
    </location>
</feature>
<dbReference type="SUPFAM" id="SSF103506">
    <property type="entry name" value="Mitochondrial carrier"/>
    <property type="match status" value="1"/>
</dbReference>
<comment type="function">
    <text evidence="11">Facilitates flavin adenine dinucleotide (FAD) translocation across the mitochondrial inner membrane into the mitochondrial matrix where it acts as a redox cofactor to assist flavoenzyme activities in fundamental metabolic processes including fatty acid beta-oxidation, amino acid and choline metabolism as well as mitochondrial electron transportation. In particular, provides FAD to DLD dehydrogenase of the glycine cleavage system, part of mitochondrial one-carbon metabolic pathway involved in neural tube closure in early embryogenesis.</text>
</comment>
<dbReference type="GO" id="GO:0005743">
    <property type="term" value="C:mitochondrial inner membrane"/>
    <property type="evidence" value="ECO:0007669"/>
    <property type="project" value="UniProtKB-SubCell"/>
</dbReference>
<evidence type="ECO:0000256" key="13">
    <source>
        <dbReference type="ARBA" id="ARBA00079992"/>
    </source>
</evidence>
<dbReference type="Pfam" id="PF00153">
    <property type="entry name" value="Mito_carr"/>
    <property type="match status" value="3"/>
</dbReference>
<evidence type="ECO:0000256" key="4">
    <source>
        <dbReference type="ARBA" id="ARBA00022692"/>
    </source>
</evidence>
<feature type="repeat" description="Solcar" evidence="14">
    <location>
        <begin position="24"/>
        <end position="114"/>
    </location>
</feature>
<evidence type="ECO:0000256" key="8">
    <source>
        <dbReference type="ARBA" id="ARBA00023128"/>
    </source>
</evidence>
<comment type="subcellular location">
    <subcellularLocation>
        <location evidence="1">Mitochondrion inner membrane</location>
        <topology evidence="1">Multi-pass membrane protein</topology>
    </subcellularLocation>
</comment>
<dbReference type="InterPro" id="IPR018108">
    <property type="entry name" value="MCP_transmembrane"/>
</dbReference>
<reference evidence="16" key="1">
    <citation type="submission" date="2014-03" db="EMBL/GenBank/DDBJ databases">
        <title>The sialotranscriptome of Amblyomma triste, Amblyomma parvum and Amblyomma cajennense ticks, uncovered by 454-based RNA-seq.</title>
        <authorList>
            <person name="Garcia G.R."/>
            <person name="Gardinassi L.G."/>
            <person name="Ribeiro J.M."/>
            <person name="Anatriello E."/>
            <person name="Ferreira B.R."/>
            <person name="Moreira H.N."/>
            <person name="Mafra C."/>
            <person name="Olegario M.M."/>
            <person name="Szabo P.J."/>
            <person name="Miranda-Santos I.K."/>
            <person name="Maruyama S.R."/>
        </authorList>
    </citation>
    <scope>NUCLEOTIDE SEQUENCE</scope>
    <source>
        <strain evidence="16">Mato Grasso do Sul</strain>
        <tissue evidence="16">Salivary glands</tissue>
    </source>
</reference>
<protein>
    <recommendedName>
        <fullName evidence="12">Solute carrier family 25 member 32</fullName>
    </recommendedName>
    <alternativeName>
        <fullName evidence="13">Mitochondrial FAD transporter</fullName>
    </alternativeName>
</protein>